<evidence type="ECO:0000313" key="5">
    <source>
        <dbReference type="EMBL" id="EHO16468.1"/>
    </source>
</evidence>
<reference evidence="5 6" key="1">
    <citation type="submission" date="2011-10" db="EMBL/GenBank/DDBJ databases">
        <title>The Genome Sequence of Lachnospiraceae bacterium ACC2.</title>
        <authorList>
            <consortium name="The Broad Institute Genome Sequencing Platform"/>
            <person name="Earl A."/>
            <person name="Ward D."/>
            <person name="Feldgarden M."/>
            <person name="Gevers D."/>
            <person name="Sizova M."/>
            <person name="Hazen A."/>
            <person name="Epstein S."/>
            <person name="Young S.K."/>
            <person name="Zeng Q."/>
            <person name="Gargeya S."/>
            <person name="Fitzgerald M."/>
            <person name="Haas B."/>
            <person name="Abouelleil A."/>
            <person name="Alvarado L."/>
            <person name="Arachchi H.M."/>
            <person name="Berlin A."/>
            <person name="Brown A."/>
            <person name="Chapman S.B."/>
            <person name="Chen Z."/>
            <person name="Dunbar C."/>
            <person name="Freedman E."/>
            <person name="Gearin G."/>
            <person name="Goldberg J."/>
            <person name="Griggs A."/>
            <person name="Gujja S."/>
            <person name="Heiman D."/>
            <person name="Howarth C."/>
            <person name="Larson L."/>
            <person name="Lui A."/>
            <person name="MacDonald P.J.P."/>
            <person name="Montmayeur A."/>
            <person name="Murphy C."/>
            <person name="Neiman D."/>
            <person name="Pearson M."/>
            <person name="Priest M."/>
            <person name="Roberts A."/>
            <person name="Saif S."/>
            <person name="Shea T."/>
            <person name="Shenoy N."/>
            <person name="Sisk P."/>
            <person name="Stolte C."/>
            <person name="Sykes S."/>
            <person name="Wortman J."/>
            <person name="Nusbaum C."/>
            <person name="Birren B."/>
        </authorList>
    </citation>
    <scope>NUCLEOTIDE SEQUENCE [LARGE SCALE GENOMIC DNA]</scope>
    <source>
        <strain evidence="5 6">ACC2</strain>
    </source>
</reference>
<evidence type="ECO:0000256" key="2">
    <source>
        <dbReference type="ARBA" id="ARBA00022741"/>
    </source>
</evidence>
<dbReference type="Pfam" id="PF00005">
    <property type="entry name" value="ABC_tran"/>
    <property type="match status" value="1"/>
</dbReference>
<evidence type="ECO:0000313" key="6">
    <source>
        <dbReference type="Proteomes" id="UP000018466"/>
    </source>
</evidence>
<dbReference type="InterPro" id="IPR003593">
    <property type="entry name" value="AAA+_ATPase"/>
</dbReference>
<feature type="domain" description="ABC transporter" evidence="4">
    <location>
        <begin position="2"/>
        <end position="221"/>
    </location>
</feature>
<keyword evidence="6" id="KW-1185">Reference proteome</keyword>
<dbReference type="GO" id="GO:0005524">
    <property type="term" value="F:ATP binding"/>
    <property type="evidence" value="ECO:0007669"/>
    <property type="project" value="UniProtKB-KW"/>
</dbReference>
<evidence type="ECO:0000259" key="4">
    <source>
        <dbReference type="PROSITE" id="PS50893"/>
    </source>
</evidence>
<dbReference type="EMBL" id="AGEL01000007">
    <property type="protein sequence ID" value="EHO16468.1"/>
    <property type="molecule type" value="Genomic_DNA"/>
</dbReference>
<dbReference type="Gene3D" id="3.40.50.300">
    <property type="entry name" value="P-loop containing nucleotide triphosphate hydrolases"/>
    <property type="match status" value="1"/>
</dbReference>
<dbReference type="InterPro" id="IPR003439">
    <property type="entry name" value="ABC_transporter-like_ATP-bd"/>
</dbReference>
<dbReference type="GO" id="GO:0016887">
    <property type="term" value="F:ATP hydrolysis activity"/>
    <property type="evidence" value="ECO:0007669"/>
    <property type="project" value="InterPro"/>
</dbReference>
<dbReference type="InterPro" id="IPR051782">
    <property type="entry name" value="ABC_Transporter_VariousFunc"/>
</dbReference>
<keyword evidence="1" id="KW-0813">Transport</keyword>
<dbReference type="RefSeq" id="WP_009533000.1">
    <property type="nucleotide sequence ID" value="NZ_CAUOLT010000003.1"/>
</dbReference>
<dbReference type="AlphaFoldDB" id="A0AA37DG40"/>
<accession>A0AA37DG40</accession>
<evidence type="ECO:0000256" key="3">
    <source>
        <dbReference type="ARBA" id="ARBA00022840"/>
    </source>
</evidence>
<proteinExistence type="predicted"/>
<dbReference type="InterPro" id="IPR027417">
    <property type="entry name" value="P-loop_NTPase"/>
</dbReference>
<dbReference type="PROSITE" id="PS50893">
    <property type="entry name" value="ABC_TRANSPORTER_2"/>
    <property type="match status" value="1"/>
</dbReference>
<name>A0AA37DG40_9FIRM</name>
<keyword evidence="2" id="KW-0547">Nucleotide-binding</keyword>
<dbReference type="SUPFAM" id="SSF52540">
    <property type="entry name" value="P-loop containing nucleoside triphosphate hydrolases"/>
    <property type="match status" value="1"/>
</dbReference>
<dbReference type="PANTHER" id="PTHR42939">
    <property type="entry name" value="ABC TRANSPORTER ATP-BINDING PROTEIN ALBC-RELATED"/>
    <property type="match status" value="1"/>
</dbReference>
<dbReference type="Proteomes" id="UP000018466">
    <property type="component" value="Unassembled WGS sequence"/>
</dbReference>
<dbReference type="CDD" id="cd03230">
    <property type="entry name" value="ABC_DR_subfamily_A"/>
    <property type="match status" value="1"/>
</dbReference>
<evidence type="ECO:0000256" key="1">
    <source>
        <dbReference type="ARBA" id="ARBA00022448"/>
    </source>
</evidence>
<dbReference type="GeneID" id="86940928"/>
<dbReference type="SMART" id="SM00382">
    <property type="entry name" value="AAA"/>
    <property type="match status" value="1"/>
</dbReference>
<comment type="caution">
    <text evidence="5">The sequence shown here is derived from an EMBL/GenBank/DDBJ whole genome shotgun (WGS) entry which is preliminary data.</text>
</comment>
<protein>
    <recommendedName>
        <fullName evidence="4">ABC transporter domain-containing protein</fullName>
    </recommendedName>
</protein>
<dbReference type="PROSITE" id="PS00211">
    <property type="entry name" value="ABC_TRANSPORTER_1"/>
    <property type="match status" value="1"/>
</dbReference>
<keyword evidence="3" id="KW-0067">ATP-binding</keyword>
<gene>
    <name evidence="5" type="ORF">HMPREF9623_01167</name>
</gene>
<dbReference type="PANTHER" id="PTHR42939:SF1">
    <property type="entry name" value="ABC TRANSPORTER ATP-BINDING PROTEIN ALBC-RELATED"/>
    <property type="match status" value="1"/>
</dbReference>
<sequence length="223" mass="23983">MLVLTKIQKQYGKNAVLREINLQAANGSCVGILGGNGGGKTTLLSVLGGILRPDGGSFTYDGEELFGHEARRRALVSFSPQANPLMEELSGFDNLLLWHDRKAIERGMAEDGAITALGATAFLKKPVAKLSGGMKKRLALSIAVLRAPKILLLDEPTAALDMEGKAKFYAYLKRFTEGGGTALFVTHDFAEFAHCDQLVFLKDGILRDIPHPANQAAAEALFL</sequence>
<organism evidence="5 6">
    <name type="scientific">Stomatobaculum longum</name>
    <dbReference type="NCBI Taxonomy" id="796942"/>
    <lineage>
        <taxon>Bacteria</taxon>
        <taxon>Bacillati</taxon>
        <taxon>Bacillota</taxon>
        <taxon>Clostridia</taxon>
        <taxon>Lachnospirales</taxon>
        <taxon>Lachnospiraceae</taxon>
        <taxon>Stomatobaculum</taxon>
    </lineage>
</organism>
<dbReference type="InterPro" id="IPR017871">
    <property type="entry name" value="ABC_transporter-like_CS"/>
</dbReference>